<dbReference type="InterPro" id="IPR005471">
    <property type="entry name" value="Tscrpt_reg_IclR_N"/>
</dbReference>
<dbReference type="SMART" id="SM00346">
    <property type="entry name" value="HTH_ICLR"/>
    <property type="match status" value="1"/>
</dbReference>
<dbReference type="InterPro" id="IPR036390">
    <property type="entry name" value="WH_DNA-bd_sf"/>
</dbReference>
<accession>G8TYG4</accession>
<evidence type="ECO:0000313" key="7">
    <source>
        <dbReference type="Proteomes" id="UP000005439"/>
    </source>
</evidence>
<keyword evidence="3" id="KW-0804">Transcription</keyword>
<dbReference type="Gene3D" id="1.10.10.10">
    <property type="entry name" value="Winged helix-like DNA-binding domain superfamily/Winged helix DNA-binding domain"/>
    <property type="match status" value="1"/>
</dbReference>
<reference evidence="7" key="1">
    <citation type="submission" date="2011-12" db="EMBL/GenBank/DDBJ databases">
        <title>The complete genome of chromosome of Sulfobacillus acidophilus DSM 10332.</title>
        <authorList>
            <person name="Lucas S."/>
            <person name="Han J."/>
            <person name="Lapidus A."/>
            <person name="Bruce D."/>
            <person name="Goodwin L."/>
            <person name="Pitluck S."/>
            <person name="Peters L."/>
            <person name="Kyrpides N."/>
            <person name="Mavromatis K."/>
            <person name="Ivanova N."/>
            <person name="Mikhailova N."/>
            <person name="Chertkov O."/>
            <person name="Saunders E."/>
            <person name="Detter J.C."/>
            <person name="Tapia R."/>
            <person name="Han C."/>
            <person name="Land M."/>
            <person name="Hauser L."/>
            <person name="Markowitz V."/>
            <person name="Cheng J.-F."/>
            <person name="Hugenholtz P."/>
            <person name="Woyke T."/>
            <person name="Wu D."/>
            <person name="Pukall R."/>
            <person name="Gehrich-Schroeter G."/>
            <person name="Schneider S."/>
            <person name="Klenk H.-P."/>
            <person name="Eisen J.A."/>
        </authorList>
    </citation>
    <scope>NUCLEOTIDE SEQUENCE [LARGE SCALE GENOMIC DNA]</scope>
    <source>
        <strain evidence="7">ATCC 700253 / DSM 10332 / NAL</strain>
    </source>
</reference>
<keyword evidence="1" id="KW-0805">Transcription regulation</keyword>
<dbReference type="Pfam" id="PF09339">
    <property type="entry name" value="HTH_IclR"/>
    <property type="match status" value="1"/>
</dbReference>
<dbReference type="HOGENOM" id="CLU_062618_5_5_9"/>
<keyword evidence="7" id="KW-1185">Reference proteome</keyword>
<dbReference type="PANTHER" id="PTHR30136:SF24">
    <property type="entry name" value="HTH-TYPE TRANSCRIPTIONAL REPRESSOR ALLR"/>
    <property type="match status" value="1"/>
</dbReference>
<dbReference type="STRING" id="679936.Sulac_2764"/>
<evidence type="ECO:0000256" key="1">
    <source>
        <dbReference type="ARBA" id="ARBA00023015"/>
    </source>
</evidence>
<feature type="domain" description="IclR-ED" evidence="5">
    <location>
        <begin position="70"/>
        <end position="253"/>
    </location>
</feature>
<dbReference type="GO" id="GO:0045892">
    <property type="term" value="P:negative regulation of DNA-templated transcription"/>
    <property type="evidence" value="ECO:0007669"/>
    <property type="project" value="TreeGrafter"/>
</dbReference>
<dbReference type="InterPro" id="IPR029016">
    <property type="entry name" value="GAF-like_dom_sf"/>
</dbReference>
<sequence length="258" mass="29420">MAPSWTIQSLSRGLQLLDLIAEQPEGTTVKWLSAVSGIPLSTCYHLINTLAEAGYVQKDAHRQLYTLSYKVSYLHHQLQMGRALPDDLPTVAHRIARETQETTYVAKWEHQEIVIHHIVEGDQAVKVRSLYVGYRDHAFLHALGKSVLAHLSPKDFRAYYVSHPPEPRTPYSRVEWDALQRERLRTRERGYSLDEEEWATGVCCVGVPIFDYTGGIWGSLAISLPRSRFDRLNPAVINYLQQEARWASSRLGWAQAAQ</sequence>
<evidence type="ECO:0000256" key="2">
    <source>
        <dbReference type="ARBA" id="ARBA00023125"/>
    </source>
</evidence>
<dbReference type="PROSITE" id="PS51078">
    <property type="entry name" value="ICLR_ED"/>
    <property type="match status" value="1"/>
</dbReference>
<dbReference type="GO" id="GO:0003700">
    <property type="term" value="F:DNA-binding transcription factor activity"/>
    <property type="evidence" value="ECO:0007669"/>
    <property type="project" value="TreeGrafter"/>
</dbReference>
<dbReference type="Proteomes" id="UP000005439">
    <property type="component" value="Chromosome"/>
</dbReference>
<evidence type="ECO:0000313" key="6">
    <source>
        <dbReference type="EMBL" id="AEW06225.1"/>
    </source>
</evidence>
<proteinExistence type="predicted"/>
<dbReference type="Gene3D" id="3.30.450.40">
    <property type="match status" value="1"/>
</dbReference>
<dbReference type="AlphaFoldDB" id="G8TYG4"/>
<dbReference type="KEGG" id="sap:Sulac_2764"/>
<protein>
    <submittedName>
        <fullName evidence="6">Transcriptional regulator, IclR family</fullName>
    </submittedName>
</protein>
<dbReference type="InterPro" id="IPR050707">
    <property type="entry name" value="HTH_MetabolicPath_Reg"/>
</dbReference>
<evidence type="ECO:0000259" key="4">
    <source>
        <dbReference type="PROSITE" id="PS51077"/>
    </source>
</evidence>
<dbReference type="PROSITE" id="PS51077">
    <property type="entry name" value="HTH_ICLR"/>
    <property type="match status" value="1"/>
</dbReference>
<dbReference type="InterPro" id="IPR036388">
    <property type="entry name" value="WH-like_DNA-bd_sf"/>
</dbReference>
<reference evidence="6 7" key="2">
    <citation type="journal article" date="2012" name="Stand. Genomic Sci.">
        <title>Complete genome sequence of the moderately thermophilic mineral-sulfide-oxidizing firmicute Sulfobacillus acidophilus type strain (NAL(T)).</title>
        <authorList>
            <person name="Anderson I."/>
            <person name="Chertkov O."/>
            <person name="Chen A."/>
            <person name="Saunders E."/>
            <person name="Lapidus A."/>
            <person name="Nolan M."/>
            <person name="Lucas S."/>
            <person name="Hammon N."/>
            <person name="Deshpande S."/>
            <person name="Cheng J.F."/>
            <person name="Han C."/>
            <person name="Tapia R."/>
            <person name="Goodwin L.A."/>
            <person name="Pitluck S."/>
            <person name="Liolios K."/>
            <person name="Pagani I."/>
            <person name="Ivanova N."/>
            <person name="Mikhailova N."/>
            <person name="Pati A."/>
            <person name="Palaniappan K."/>
            <person name="Land M."/>
            <person name="Pan C."/>
            <person name="Rohde M."/>
            <person name="Pukall R."/>
            <person name="Goker M."/>
            <person name="Detter J.C."/>
            <person name="Woyke T."/>
            <person name="Bristow J."/>
            <person name="Eisen J.A."/>
            <person name="Markowitz V."/>
            <person name="Hugenholtz P."/>
            <person name="Kyrpides N.C."/>
            <person name="Klenk H.P."/>
            <person name="Mavromatis K."/>
        </authorList>
    </citation>
    <scope>NUCLEOTIDE SEQUENCE [LARGE SCALE GENOMIC DNA]</scope>
    <source>
        <strain evidence="7">ATCC 700253 / DSM 10332 / NAL</strain>
    </source>
</reference>
<dbReference type="PANTHER" id="PTHR30136">
    <property type="entry name" value="HELIX-TURN-HELIX TRANSCRIPTIONAL REGULATOR, ICLR FAMILY"/>
    <property type="match status" value="1"/>
</dbReference>
<dbReference type="EMBL" id="CP003179">
    <property type="protein sequence ID" value="AEW06225.1"/>
    <property type="molecule type" value="Genomic_DNA"/>
</dbReference>
<organism evidence="6 7">
    <name type="scientific">Sulfobacillus acidophilus (strain ATCC 700253 / DSM 10332 / NAL)</name>
    <dbReference type="NCBI Taxonomy" id="679936"/>
    <lineage>
        <taxon>Bacteria</taxon>
        <taxon>Bacillati</taxon>
        <taxon>Bacillota</taxon>
        <taxon>Clostridia</taxon>
        <taxon>Eubacteriales</taxon>
        <taxon>Clostridiales Family XVII. Incertae Sedis</taxon>
        <taxon>Sulfobacillus</taxon>
    </lineage>
</organism>
<name>G8TYG4_SULAD</name>
<dbReference type="SUPFAM" id="SSF55781">
    <property type="entry name" value="GAF domain-like"/>
    <property type="match status" value="1"/>
</dbReference>
<gene>
    <name evidence="6" type="ordered locus">Sulac_2764</name>
</gene>
<dbReference type="SUPFAM" id="SSF46785">
    <property type="entry name" value="Winged helix' DNA-binding domain"/>
    <property type="match status" value="1"/>
</dbReference>
<dbReference type="GO" id="GO:0003677">
    <property type="term" value="F:DNA binding"/>
    <property type="evidence" value="ECO:0007669"/>
    <property type="project" value="UniProtKB-KW"/>
</dbReference>
<dbReference type="Pfam" id="PF01614">
    <property type="entry name" value="IclR_C"/>
    <property type="match status" value="1"/>
</dbReference>
<dbReference type="InterPro" id="IPR014757">
    <property type="entry name" value="Tscrpt_reg_IclR_C"/>
</dbReference>
<evidence type="ECO:0000256" key="3">
    <source>
        <dbReference type="ARBA" id="ARBA00023163"/>
    </source>
</evidence>
<keyword evidence="2" id="KW-0238">DNA-binding</keyword>
<dbReference type="PATRIC" id="fig|679936.5.peg.2858"/>
<evidence type="ECO:0000259" key="5">
    <source>
        <dbReference type="PROSITE" id="PS51078"/>
    </source>
</evidence>
<feature type="domain" description="HTH iclR-type" evidence="4">
    <location>
        <begin position="7"/>
        <end position="69"/>
    </location>
</feature>